<evidence type="ECO:0000256" key="8">
    <source>
        <dbReference type="ARBA" id="ARBA00046341"/>
    </source>
</evidence>
<reference evidence="13 14" key="1">
    <citation type="journal article" date="2018" name="Mol. Biol. Evol.">
        <title>Broad Genomic Sampling Reveals a Smut Pathogenic Ancestry of the Fungal Clade Ustilaginomycotina.</title>
        <authorList>
            <person name="Kijpornyongpan T."/>
            <person name="Mondo S.J."/>
            <person name="Barry K."/>
            <person name="Sandor L."/>
            <person name="Lee J."/>
            <person name="Lipzen A."/>
            <person name="Pangilinan J."/>
            <person name="LaButti K."/>
            <person name="Hainaut M."/>
            <person name="Henrissat B."/>
            <person name="Grigoriev I.V."/>
            <person name="Spatafora J.W."/>
            <person name="Aime M.C."/>
        </authorList>
    </citation>
    <scope>NUCLEOTIDE SEQUENCE [LARGE SCALE GENOMIC DNA]</scope>
    <source>
        <strain evidence="13 14">MCA 4198</strain>
    </source>
</reference>
<dbReference type="Pfam" id="PF02617">
    <property type="entry name" value="ClpS"/>
    <property type="match status" value="1"/>
</dbReference>
<dbReference type="Gene3D" id="3.30.1390.10">
    <property type="match status" value="1"/>
</dbReference>
<dbReference type="FunFam" id="2.10.110.30:FF:000001">
    <property type="entry name" value="E3 ubiquitin-protein ligase UBR2 isoform 1"/>
    <property type="match status" value="1"/>
</dbReference>
<dbReference type="Gene3D" id="1.10.10.2670">
    <property type="entry name" value="E3 ubiquitin-protein ligase"/>
    <property type="match status" value="1"/>
</dbReference>
<keyword evidence="7 10" id="KW-0862">Zinc</keyword>
<dbReference type="EMBL" id="KZ819634">
    <property type="protein sequence ID" value="PWN93112.1"/>
    <property type="molecule type" value="Genomic_DNA"/>
</dbReference>
<dbReference type="Pfam" id="PF22960">
    <property type="entry name" value="WHD_UBR1"/>
    <property type="match status" value="1"/>
</dbReference>
<organism evidence="13 14">
    <name type="scientific">Acaromyces ingoldii</name>
    <dbReference type="NCBI Taxonomy" id="215250"/>
    <lineage>
        <taxon>Eukaryota</taxon>
        <taxon>Fungi</taxon>
        <taxon>Dikarya</taxon>
        <taxon>Basidiomycota</taxon>
        <taxon>Ustilaginomycotina</taxon>
        <taxon>Exobasidiomycetes</taxon>
        <taxon>Exobasidiales</taxon>
        <taxon>Cryptobasidiaceae</taxon>
        <taxon>Acaromyces</taxon>
    </lineage>
</organism>
<proteinExistence type="inferred from homology"/>
<comment type="pathway">
    <text evidence="2 10">Protein modification; protein ubiquitination.</text>
</comment>
<comment type="catalytic activity">
    <reaction evidence="1 10">
        <text>S-ubiquitinyl-[E2 ubiquitin-conjugating enzyme]-L-cysteine + [acceptor protein]-L-lysine = [E2 ubiquitin-conjugating enzyme]-L-cysteine + N(6)-ubiquitinyl-[acceptor protein]-L-lysine.</text>
        <dbReference type="EC" id="2.3.2.27"/>
    </reaction>
</comment>
<feature type="compositionally biased region" description="Acidic residues" evidence="11">
    <location>
        <begin position="252"/>
        <end position="264"/>
    </location>
</feature>
<dbReference type="FunCoup" id="A0A316YVH1">
    <property type="interactions" value="308"/>
</dbReference>
<dbReference type="InterPro" id="IPR014719">
    <property type="entry name" value="Ribosomal_bL12_C/ClpS-like"/>
</dbReference>
<dbReference type="InterPro" id="IPR042065">
    <property type="entry name" value="E3_ELL-like"/>
</dbReference>
<keyword evidence="3 10" id="KW-0808">Transferase</keyword>
<dbReference type="InterPro" id="IPR044046">
    <property type="entry name" value="E3_ligase_UBR-like_C"/>
</dbReference>
<keyword evidence="6 10" id="KW-0833">Ubl conjugation pathway</keyword>
<protein>
    <recommendedName>
        <fullName evidence="10">E3 ubiquitin-protein ligase</fullName>
        <ecNumber evidence="10">2.3.2.27</ecNumber>
    </recommendedName>
</protein>
<dbReference type="SMART" id="SM00396">
    <property type="entry name" value="ZnF_UBR1"/>
    <property type="match status" value="1"/>
</dbReference>
<evidence type="ECO:0000256" key="7">
    <source>
        <dbReference type="ARBA" id="ARBA00022833"/>
    </source>
</evidence>
<feature type="region of interest" description="Disordered" evidence="11">
    <location>
        <begin position="228"/>
        <end position="286"/>
    </location>
</feature>
<dbReference type="Pfam" id="PF02207">
    <property type="entry name" value="zf-UBR"/>
    <property type="match status" value="1"/>
</dbReference>
<dbReference type="RefSeq" id="XP_025380310.1">
    <property type="nucleotide sequence ID" value="XM_025520384.1"/>
</dbReference>
<dbReference type="PANTHER" id="PTHR21497">
    <property type="entry name" value="UBIQUITIN LIGASE E3 ALPHA-RELATED"/>
    <property type="match status" value="1"/>
</dbReference>
<feature type="compositionally biased region" description="Basic and acidic residues" evidence="11">
    <location>
        <begin position="1329"/>
        <end position="1348"/>
    </location>
</feature>
<dbReference type="CDD" id="cd19673">
    <property type="entry name" value="UBR-box_UBR3"/>
    <property type="match status" value="1"/>
</dbReference>
<evidence type="ECO:0000313" key="13">
    <source>
        <dbReference type="EMBL" id="PWN93112.1"/>
    </source>
</evidence>
<dbReference type="GO" id="GO:0005737">
    <property type="term" value="C:cytoplasm"/>
    <property type="evidence" value="ECO:0007669"/>
    <property type="project" value="TreeGrafter"/>
</dbReference>
<evidence type="ECO:0000256" key="10">
    <source>
        <dbReference type="RuleBase" id="RU366018"/>
    </source>
</evidence>
<dbReference type="InterPro" id="IPR039164">
    <property type="entry name" value="UBR1-like"/>
</dbReference>
<dbReference type="EC" id="2.3.2.27" evidence="10"/>
<evidence type="ECO:0000256" key="2">
    <source>
        <dbReference type="ARBA" id="ARBA00004906"/>
    </source>
</evidence>
<dbReference type="PROSITE" id="PS51157">
    <property type="entry name" value="ZF_UBR"/>
    <property type="match status" value="1"/>
</dbReference>
<dbReference type="InParanoid" id="A0A316YVH1"/>
<dbReference type="InterPro" id="IPR003769">
    <property type="entry name" value="ClpS_core"/>
</dbReference>
<feature type="region of interest" description="Disordered" evidence="11">
    <location>
        <begin position="1200"/>
        <end position="1220"/>
    </location>
</feature>
<dbReference type="UniPathway" id="UPA00143"/>
<dbReference type="PANTHER" id="PTHR21497:SF24">
    <property type="entry name" value="E3 UBIQUITIN-PROTEIN LIGASE UBR1"/>
    <property type="match status" value="1"/>
</dbReference>
<dbReference type="GO" id="GO:0016567">
    <property type="term" value="P:protein ubiquitination"/>
    <property type="evidence" value="ECO:0007669"/>
    <property type="project" value="UniProtKB-UniRule"/>
</dbReference>
<evidence type="ECO:0000256" key="6">
    <source>
        <dbReference type="ARBA" id="ARBA00022786"/>
    </source>
</evidence>
<dbReference type="GeneID" id="37042300"/>
<dbReference type="Proteomes" id="UP000245768">
    <property type="component" value="Unassembled WGS sequence"/>
</dbReference>
<feature type="region of interest" description="Disordered" evidence="11">
    <location>
        <begin position="1320"/>
        <end position="1356"/>
    </location>
</feature>
<evidence type="ECO:0000259" key="12">
    <source>
        <dbReference type="PROSITE" id="PS51157"/>
    </source>
</evidence>
<dbReference type="SUPFAM" id="SSF54736">
    <property type="entry name" value="ClpS-like"/>
    <property type="match status" value="1"/>
</dbReference>
<feature type="compositionally biased region" description="Polar residues" evidence="11">
    <location>
        <begin position="1200"/>
        <end position="1214"/>
    </location>
</feature>
<name>A0A316YVH1_9BASI</name>
<dbReference type="OrthoDB" id="26387at2759"/>
<keyword evidence="4 10" id="KW-0479">Metal-binding</keyword>
<feature type="domain" description="UBR-type" evidence="12">
    <location>
        <begin position="150"/>
        <end position="222"/>
    </location>
</feature>
<keyword evidence="5 10" id="KW-0863">Zinc-finger</keyword>
<evidence type="ECO:0000256" key="1">
    <source>
        <dbReference type="ARBA" id="ARBA00000900"/>
    </source>
</evidence>
<feature type="region of interest" description="Disordered" evidence="11">
    <location>
        <begin position="1242"/>
        <end position="1264"/>
    </location>
</feature>
<dbReference type="GO" id="GO:0061630">
    <property type="term" value="F:ubiquitin protein ligase activity"/>
    <property type="evidence" value="ECO:0007669"/>
    <property type="project" value="UniProtKB-UniRule"/>
</dbReference>
<dbReference type="GO" id="GO:0000151">
    <property type="term" value="C:ubiquitin ligase complex"/>
    <property type="evidence" value="ECO:0007669"/>
    <property type="project" value="TreeGrafter"/>
</dbReference>
<gene>
    <name evidence="13" type="ORF">FA10DRAFT_263814</name>
</gene>
<evidence type="ECO:0000256" key="9">
    <source>
        <dbReference type="PROSITE-ProRule" id="PRU00508"/>
    </source>
</evidence>
<feature type="compositionally biased region" description="Basic and acidic residues" evidence="11">
    <location>
        <begin position="115"/>
        <end position="126"/>
    </location>
</feature>
<dbReference type="GO" id="GO:0071596">
    <property type="term" value="P:ubiquitin-dependent protein catabolic process via the N-end rule pathway"/>
    <property type="evidence" value="ECO:0007669"/>
    <property type="project" value="UniProtKB-UniRule"/>
</dbReference>
<feature type="compositionally biased region" description="Acidic residues" evidence="11">
    <location>
        <begin position="1243"/>
        <end position="1261"/>
    </location>
</feature>
<evidence type="ECO:0000256" key="11">
    <source>
        <dbReference type="SAM" id="MobiDB-lite"/>
    </source>
</evidence>
<dbReference type="Gene3D" id="2.10.110.30">
    <property type="match status" value="1"/>
</dbReference>
<evidence type="ECO:0000256" key="5">
    <source>
        <dbReference type="ARBA" id="ARBA00022771"/>
    </source>
</evidence>
<feature type="region of interest" description="Disordered" evidence="11">
    <location>
        <begin position="102"/>
        <end position="140"/>
    </location>
</feature>
<dbReference type="InterPro" id="IPR003126">
    <property type="entry name" value="Znf_UBR"/>
</dbReference>
<dbReference type="STRING" id="215250.A0A316YVH1"/>
<dbReference type="CDD" id="cd16482">
    <property type="entry name" value="RING-H2_UBR1-like"/>
    <property type="match status" value="1"/>
</dbReference>
<evidence type="ECO:0000256" key="3">
    <source>
        <dbReference type="ARBA" id="ARBA00022679"/>
    </source>
</evidence>
<evidence type="ECO:0000256" key="4">
    <source>
        <dbReference type="ARBA" id="ARBA00022723"/>
    </source>
</evidence>
<evidence type="ECO:0000313" key="14">
    <source>
        <dbReference type="Proteomes" id="UP000245768"/>
    </source>
</evidence>
<dbReference type="InterPro" id="IPR055194">
    <property type="entry name" value="UBR1-like_WH"/>
</dbReference>
<dbReference type="SUPFAM" id="SSF46785">
    <property type="entry name" value="Winged helix' DNA-binding domain"/>
    <property type="match status" value="1"/>
</dbReference>
<comment type="similarity">
    <text evidence="8 10">Belongs to the E3 ubiquitin-protein ligase UBR1-like family.</text>
</comment>
<feature type="region of interest" description="Disordered" evidence="11">
    <location>
        <begin position="319"/>
        <end position="350"/>
    </location>
</feature>
<feature type="zinc finger region" description="UBR-type" evidence="9">
    <location>
        <begin position="150"/>
        <end position="222"/>
    </location>
</feature>
<dbReference type="Pfam" id="PF18995">
    <property type="entry name" value="PRT6_C"/>
    <property type="match status" value="1"/>
</dbReference>
<accession>A0A316YVH1</accession>
<sequence length="2028" mass="227382">MEPRSDAVDMDRANMPSTVDFLRQVRLDPVMTDYQVKPMVIDSLSRNLWTDIFQSISPAHFLPRELAPSAVHALVFMEQCGWKLCEAQKRAHLEIMQRRRHAMGGVASPEANSSRPDKGKFVERRSATPPPGAESDSYLGPEYGEDRKGMPCGHIFKRGEAIYRCRDCGIDDTCVQCAPCFNASNHDGHDIVFSVSNSSGGCCDCGDEEAWKSRLCCKYHDTNEALQPSAESVEAGPSRSEHPHAQQGSGEAMEEDQQASDEELSYSKGKAPQRTSPMLDGDDQLDNLISAVPPQVQASLSSYIQSMLNFVLDTLEHSQEQTGLPGGPDPIEAITRQPSLSPPASEVSKSPGSYFDTLVWPSSTRKYAVVLWNDEKHSFREVIDTVSEATSRSETMAKGVAERVDRHGREIIDISDDLRKLCMLASKLIQIDLAVTVRPAYDTFAEEVAGHVLSFLLDLVNASIFVPSASTSSTVHPLDGMTPNAAAMRALVARDLLKPWKHRKPVPQNRMSSYFFDVTDLRCIDGLLLMDSKMWKEARGTCKSLYMALIGPREVKRQVAIRFAKFYPRLIETFILRDREWEHSVYFLTVQLFSVPSIATELVAEMDFFEKLLRILHAIFTDGLTPASLVLQTAPLATDHAILASIVSRQSRCYNIFNDIRYLVAAEGVQTLIAHDCKRLDAFLDFLSLFQAIAPEKRAAEQHVEYEVETWMQVLQVATNVAKITKTFGEAYARASPNEYRQALSLVLKRTFWRCESLCQNDPKTYTPIEFHVEQFDNRQYRCLDFRVDEANVSFHHPMHWLLAELFKHVSKFSYDYLRQENAKTLLDLIPEDNNPDDLLVVFDSPLQVAVKVAQTRSGMWVRNGFGIRSHAHHYRDTMRDVMYDQDLCLLQCSLVYTDVDQMLVTMLDRFIVIDWFLGERSVPISMDEEQYRFNVEEFLLLLITILSETSMTIDWSMERQVRREIVHFLALSQGTYTEVSKPVLERLKDHSSFDRILAAVSTFRAPDGTTDLGIFELKDECYDEIQPYFFHYTRNQRELAEQTLRERHKRKHNGSDSGFVVVPERHLAAGQSPFVDELRSVFESNVLLRIVKSTISNALEDADGASDSYVDMALQLVMHGLVECGAPYAALLTKPLSHLTHPRVDLEGESYLDLLCKVLDNKKLEACRARMQWIVDKACELDPEGARKVVDGHLGARQATMSHGSTAAPQMSTEDVRRAAAKARQAAIMQQFSAQQKSLLESLEDEDDEDEDDKDSDNIDMADRDSMAVDDDLKHQAEALGTCIFCQEELNHHSAFGSLVYVQPSRVLRNTPRHDAVSLQQSLEAPLDMDRSAPDGRRRSDAFRENQSRSSQGAAFPADDHRFGFYASTCGHLMHTECFEVYCHSVEQRHAQQIARNHPEDLSRSEYVCPLCKSLGNVILPVPLPSGSASMMMGIETDRSSIGDWVRKINIDILKTSTSNVATEVQETEHGTGSFTIWYAEEAQYLLDSALQSGEVDTDHTLMIERLMRVLRPLSVKSRPQRMAYQNRTIMAPPSRKMYVPEEVVAYTISVLEVSQRGHTPGAGHSSTSKLSIDGATTLADAMSEQTIKLLQSLVIGLRDTAELTRPGSMSIMRQGLLKRLLPHWGGHDAVRSPLLLRSPLTILVEAAALAPESLQQITSLMFYVNLVQVVFGLSQPSIWPQSHNGTVNRGLSGLRHIDLDAQDVAMLKVVFPEVRAMVANICGFIGYSRGNITLGIDHLDDQSLAKMICTYTLPFLRRAAILHKAMGILPESVSSAATPADSTTGEYVRLMHLLAIPLPEVAIPVQSQRQTAIAGLIEGWIKHAYAQLASLFRPLPIQPSPLGFGSINIGSSLSHIHTSPAHPTLQLEHPHIYELVRLPSNLADLLQEAQRRVCKRCKEVPPEPALCLFCGEMLCYQSFCCQSGEDDDERGECNRHSDDCGGSIGAFFKVKSNIVILLHSGNGSFTYSPYLDSHGEIDVGLKKGRPQHLHRQRYDELRKQWLQHGMANIIARKIEAAMDHGGWGTM</sequence>
<keyword evidence="14" id="KW-1185">Reference proteome</keyword>
<dbReference type="GO" id="GO:0008270">
    <property type="term" value="F:zinc ion binding"/>
    <property type="evidence" value="ECO:0007669"/>
    <property type="project" value="UniProtKB-UniRule"/>
</dbReference>
<dbReference type="InterPro" id="IPR036390">
    <property type="entry name" value="WH_DNA-bd_sf"/>
</dbReference>
<comment type="function">
    <text evidence="10">Ubiquitin ligase protein which is a component of the N-end rule pathway. Recognizes and binds to proteins bearing specific N-terminal residues that are destabilizing according to the N-end rule, leading to their ubiquitination and subsequent degradation.</text>
</comment>